<dbReference type="GeneID" id="69510907"/>
<reference evidence="1 2" key="1">
    <citation type="journal article" date="2018" name="Elife">
        <title>Discovery and characterization of a prevalent human gut bacterial enzyme sufficient for the inactivation of a family of plant toxins.</title>
        <authorList>
            <person name="Koppel N."/>
            <person name="Bisanz J.E."/>
            <person name="Pandelia M.E."/>
            <person name="Turnbaugh P.J."/>
            <person name="Balskus E.P."/>
        </authorList>
    </citation>
    <scope>NUCLEOTIDE SEQUENCE [LARGE SCALE GENOMIC DNA]</scope>
    <source>
        <strain evidence="1 2">MR1 #12</strain>
    </source>
</reference>
<name>A0A369MZX8_EGGLN</name>
<evidence type="ECO:0000313" key="1">
    <source>
        <dbReference type="EMBL" id="RDB82088.1"/>
    </source>
</evidence>
<dbReference type="RefSeq" id="WP_009608568.1">
    <property type="nucleotide sequence ID" value="NZ_AP025575.1"/>
</dbReference>
<protein>
    <submittedName>
        <fullName evidence="1">Uncharacterized protein</fullName>
    </submittedName>
</protein>
<dbReference type="Proteomes" id="UP000253752">
    <property type="component" value="Unassembled WGS sequence"/>
</dbReference>
<comment type="caution">
    <text evidence="1">The sequence shown here is derived from an EMBL/GenBank/DDBJ whole genome shotgun (WGS) entry which is preliminary data.</text>
</comment>
<sequence length="517" mass="56369">MTELVSAEISLSTEGLAECESLDLINRKLSDVEENLKRYTCTANRDDYAFAVFSGLLAGAMDSPIVGETKIEAADISLSHRQVNQFIQQFAGQKEGDGGRLVDAIKNLESSYEVPQDNIWKGKSISVSASNHHLADLAHHPTPIGLLAAMAVQFLRVGTFVDRNGKWHFVMVGTAAKDVAQILIPVAITGMLNWIVSLAEHAYEEEAAEQMPEAVRRLARLAASAPILAEVARCATRWFGHLVSDMGGSKNTPGGGMGVPGVLVSLLHEVSSLPGLKDSGLPGMVDQLYTKQRIDLRREIPLYKAAAKQTLPVLLNEAFVRTGFFLSRLAREASSHDDLADIDWSHIVPIGNRTVDRMLAISSMTFSIADTADAATRAAMESGANWILLAGRMTARINYVGAGRATIAIAKEIDNESKETKLLHEKMVLSETKAAIFIEQLRKFEKNLEQQVGDYIIDDLEAFANGMNDMDRGIAEKNADFVIKGSVAIQKALGRDTQFANKREFETLMGSDDALIL</sequence>
<dbReference type="EMBL" id="PPTX01000001">
    <property type="protein sequence ID" value="RDB82088.1"/>
    <property type="molecule type" value="Genomic_DNA"/>
</dbReference>
<organism evidence="1 2">
    <name type="scientific">Eggerthella lenta</name>
    <name type="common">Eubacterium lentum</name>
    <dbReference type="NCBI Taxonomy" id="84112"/>
    <lineage>
        <taxon>Bacteria</taxon>
        <taxon>Bacillati</taxon>
        <taxon>Actinomycetota</taxon>
        <taxon>Coriobacteriia</taxon>
        <taxon>Eggerthellales</taxon>
        <taxon>Eggerthellaceae</taxon>
        <taxon>Eggerthella</taxon>
    </lineage>
</organism>
<dbReference type="AlphaFoldDB" id="A0A369MZX8"/>
<accession>A0A369MZX8</accession>
<proteinExistence type="predicted"/>
<evidence type="ECO:0000313" key="2">
    <source>
        <dbReference type="Proteomes" id="UP000253752"/>
    </source>
</evidence>
<gene>
    <name evidence="1" type="ORF">C1872_01395</name>
</gene>